<dbReference type="OrthoDB" id="676979at2759"/>
<dbReference type="Pfam" id="PF14580">
    <property type="entry name" value="LRR_9"/>
    <property type="match status" value="1"/>
</dbReference>
<dbReference type="InterPro" id="IPR032675">
    <property type="entry name" value="LRR_dom_sf"/>
</dbReference>
<dbReference type="Gene3D" id="3.80.10.10">
    <property type="entry name" value="Ribonuclease Inhibitor"/>
    <property type="match status" value="1"/>
</dbReference>
<protein>
    <recommendedName>
        <fullName evidence="2">Leucine-rich repeat-containing protein 51</fullName>
    </recommendedName>
</protein>
<name>A0A2J7ZWQ5_9CHLO</name>
<comment type="subcellular location">
    <subcellularLocation>
        <location evidence="1">Cytoplasm</location>
        <location evidence="1">Cytoskeleton</location>
        <location evidence="1">Cilium axoneme</location>
    </subcellularLocation>
</comment>
<keyword evidence="4" id="KW-0433">Leucine-rich repeat</keyword>
<sequence length="101" mass="11540">DVSSNQLSGIEDVVLEFPSLQVLYYHGNHITNINEVLKLQALPRLNKLTLHGNPIAESKTYKLWVVAHLPGLRNMDFGAITRLERDKVDTWFRSTKKRAAK</sequence>
<evidence type="ECO:0000313" key="7">
    <source>
        <dbReference type="Proteomes" id="UP000236333"/>
    </source>
</evidence>
<evidence type="ECO:0000256" key="4">
    <source>
        <dbReference type="ARBA" id="ARBA00022614"/>
    </source>
</evidence>
<dbReference type="AlphaFoldDB" id="A0A2J7ZWQ5"/>
<comment type="caution">
    <text evidence="6">The sequence shown here is derived from an EMBL/GenBank/DDBJ whole genome shotgun (WGS) entry which is preliminary data.</text>
</comment>
<evidence type="ECO:0000256" key="2">
    <source>
        <dbReference type="ARBA" id="ARBA00014223"/>
    </source>
</evidence>
<dbReference type="PROSITE" id="PS51450">
    <property type="entry name" value="LRR"/>
    <property type="match status" value="1"/>
</dbReference>
<dbReference type="SUPFAM" id="SSF52058">
    <property type="entry name" value="L domain-like"/>
    <property type="match status" value="1"/>
</dbReference>
<dbReference type="GO" id="GO:0005930">
    <property type="term" value="C:axoneme"/>
    <property type="evidence" value="ECO:0007669"/>
    <property type="project" value="UniProtKB-SubCell"/>
</dbReference>
<evidence type="ECO:0000256" key="3">
    <source>
        <dbReference type="ARBA" id="ARBA00022490"/>
    </source>
</evidence>
<gene>
    <name evidence="6" type="ORF">TSOC_009129</name>
</gene>
<accession>A0A2J7ZWQ5</accession>
<reference evidence="6 7" key="1">
    <citation type="journal article" date="2017" name="Mol. Biol. Evol.">
        <title>The 4-celled Tetrabaena socialis nuclear genome reveals the essential components for genetic control of cell number at the origin of multicellularity in the volvocine lineage.</title>
        <authorList>
            <person name="Featherston J."/>
            <person name="Arakaki Y."/>
            <person name="Hanschen E.R."/>
            <person name="Ferris P.J."/>
            <person name="Michod R.E."/>
            <person name="Olson B.J.S.C."/>
            <person name="Nozaki H."/>
            <person name="Durand P.M."/>
        </authorList>
    </citation>
    <scope>NUCLEOTIDE SEQUENCE [LARGE SCALE GENOMIC DNA]</scope>
    <source>
        <strain evidence="6 7">NIES-571</strain>
    </source>
</reference>
<dbReference type="PANTHER" id="PTHR46545:SF1">
    <property type="entry name" value="LEUCINE-RICH REPEAT-CONTAINING PROTEIN 51"/>
    <property type="match status" value="1"/>
</dbReference>
<dbReference type="InterPro" id="IPR001611">
    <property type="entry name" value="Leu-rich_rpt"/>
</dbReference>
<dbReference type="Proteomes" id="UP000236333">
    <property type="component" value="Unassembled WGS sequence"/>
</dbReference>
<organism evidence="6 7">
    <name type="scientific">Tetrabaena socialis</name>
    <dbReference type="NCBI Taxonomy" id="47790"/>
    <lineage>
        <taxon>Eukaryota</taxon>
        <taxon>Viridiplantae</taxon>
        <taxon>Chlorophyta</taxon>
        <taxon>core chlorophytes</taxon>
        <taxon>Chlorophyceae</taxon>
        <taxon>CS clade</taxon>
        <taxon>Chlamydomonadales</taxon>
        <taxon>Tetrabaenaceae</taxon>
        <taxon>Tetrabaena</taxon>
    </lineage>
</organism>
<evidence type="ECO:0000256" key="1">
    <source>
        <dbReference type="ARBA" id="ARBA00004430"/>
    </source>
</evidence>
<feature type="non-terminal residue" evidence="6">
    <location>
        <position position="1"/>
    </location>
</feature>
<evidence type="ECO:0000256" key="5">
    <source>
        <dbReference type="ARBA" id="ARBA00022737"/>
    </source>
</evidence>
<keyword evidence="7" id="KW-1185">Reference proteome</keyword>
<dbReference type="PANTHER" id="PTHR46545">
    <property type="entry name" value="LEUCINE-RICH REPEAT-CONTAINING PROTEIN 51"/>
    <property type="match status" value="1"/>
</dbReference>
<proteinExistence type="predicted"/>
<keyword evidence="5" id="KW-0677">Repeat</keyword>
<dbReference type="EMBL" id="PGGS01000367">
    <property type="protein sequence ID" value="PNH04688.1"/>
    <property type="molecule type" value="Genomic_DNA"/>
</dbReference>
<evidence type="ECO:0000313" key="6">
    <source>
        <dbReference type="EMBL" id="PNH04688.1"/>
    </source>
</evidence>
<keyword evidence="3" id="KW-0963">Cytoplasm</keyword>